<evidence type="ECO:0000313" key="2">
    <source>
        <dbReference type="Proteomes" id="UP000254487"/>
    </source>
</evidence>
<name>A0A378UER4_KLEPO</name>
<sequence>MFDGTGQLYIRAVQGGHPLSGSVNANQPNNIGYRCTLGAIGGHSIAIIEMLVFLLPGIEDDFPTAGIERDLSNLINFGNNS</sequence>
<proteinExistence type="predicted"/>
<accession>A0A378UER4</accession>
<protein>
    <submittedName>
        <fullName evidence="1">Uncharacterized protein</fullName>
    </submittedName>
</protein>
<dbReference type="Proteomes" id="UP000254487">
    <property type="component" value="Unassembled WGS sequence"/>
</dbReference>
<gene>
    <name evidence="1" type="ORF">NCTC10313_07145</name>
</gene>
<dbReference type="EMBL" id="UGLW01000004">
    <property type="protein sequence ID" value="STZ74961.1"/>
    <property type="molecule type" value="Genomic_DNA"/>
</dbReference>
<reference evidence="1 2" key="1">
    <citation type="submission" date="2018-06" db="EMBL/GenBank/DDBJ databases">
        <authorList>
            <consortium name="Pathogen Informatics"/>
            <person name="Doyle S."/>
        </authorList>
    </citation>
    <scope>NUCLEOTIDE SEQUENCE [LARGE SCALE GENOMIC DNA]</scope>
    <source>
        <strain evidence="1 2">NCTC10313</strain>
    </source>
</reference>
<evidence type="ECO:0000313" key="1">
    <source>
        <dbReference type="EMBL" id="STZ74961.1"/>
    </source>
</evidence>
<dbReference type="AlphaFoldDB" id="A0A378UER4"/>
<organism evidence="1 2">
    <name type="scientific">Klebsiella pneumoniae subsp. ozaenae</name>
    <dbReference type="NCBI Taxonomy" id="574"/>
    <lineage>
        <taxon>Bacteria</taxon>
        <taxon>Pseudomonadati</taxon>
        <taxon>Pseudomonadota</taxon>
        <taxon>Gammaproteobacteria</taxon>
        <taxon>Enterobacterales</taxon>
        <taxon>Enterobacteriaceae</taxon>
        <taxon>Klebsiella/Raoultella group</taxon>
        <taxon>Klebsiella</taxon>
        <taxon>Klebsiella pneumoniae complex</taxon>
    </lineage>
</organism>